<organism evidence="1 2">
    <name type="scientific">Paenibacillus lactis</name>
    <dbReference type="NCBI Taxonomy" id="228574"/>
    <lineage>
        <taxon>Bacteria</taxon>
        <taxon>Bacillati</taxon>
        <taxon>Bacillota</taxon>
        <taxon>Bacilli</taxon>
        <taxon>Bacillales</taxon>
        <taxon>Paenibacillaceae</taxon>
        <taxon>Paenibacillus</taxon>
    </lineage>
</organism>
<accession>A0ABS4F6X8</accession>
<reference evidence="1 2" key="1">
    <citation type="submission" date="2021-03" db="EMBL/GenBank/DDBJ databases">
        <title>Genomic Encyclopedia of Type Strains, Phase IV (KMG-IV): sequencing the most valuable type-strain genomes for metagenomic binning, comparative biology and taxonomic classification.</title>
        <authorList>
            <person name="Goeker M."/>
        </authorList>
    </citation>
    <scope>NUCLEOTIDE SEQUENCE [LARGE SCALE GENOMIC DNA]</scope>
    <source>
        <strain evidence="1 2">DSM 15596</strain>
    </source>
</reference>
<evidence type="ECO:0000313" key="1">
    <source>
        <dbReference type="EMBL" id="MBP1891997.1"/>
    </source>
</evidence>
<keyword evidence="2" id="KW-1185">Reference proteome</keyword>
<gene>
    <name evidence="1" type="ORF">J2Z18_001069</name>
</gene>
<protein>
    <submittedName>
        <fullName evidence="1">Uncharacterized protein</fullName>
    </submittedName>
</protein>
<dbReference type="Proteomes" id="UP000706926">
    <property type="component" value="Unassembled WGS sequence"/>
</dbReference>
<name>A0ABS4F6X8_9BACL</name>
<evidence type="ECO:0000313" key="2">
    <source>
        <dbReference type="Proteomes" id="UP000706926"/>
    </source>
</evidence>
<sequence length="40" mass="4463">MFIESLGLEISALAGDLGGHGFQDRERIQLKSRNRSVFLT</sequence>
<dbReference type="EMBL" id="JAGGKI010000002">
    <property type="protein sequence ID" value="MBP1891997.1"/>
    <property type="molecule type" value="Genomic_DNA"/>
</dbReference>
<comment type="caution">
    <text evidence="1">The sequence shown here is derived from an EMBL/GenBank/DDBJ whole genome shotgun (WGS) entry which is preliminary data.</text>
</comment>
<proteinExistence type="predicted"/>